<gene>
    <name evidence="1" type="primary">AlNc14C288G10200</name>
    <name evidence="1" type="ORF">ALNC14_114380</name>
</gene>
<accession>F0WV55</accession>
<reference evidence="1" key="1">
    <citation type="journal article" date="2011" name="PLoS Biol.">
        <title>Gene gain and loss during evolution of obligate parasitism in the white rust pathogen of Arabidopsis thaliana.</title>
        <authorList>
            <person name="Kemen E."/>
            <person name="Gardiner A."/>
            <person name="Schultz-Larsen T."/>
            <person name="Kemen A.C."/>
            <person name="Balmuth A.L."/>
            <person name="Robert-Seilaniantz A."/>
            <person name="Bailey K."/>
            <person name="Holub E."/>
            <person name="Studholme D.J."/>
            <person name="Maclean D."/>
            <person name="Jones J.D."/>
        </authorList>
    </citation>
    <scope>NUCLEOTIDE SEQUENCE</scope>
</reference>
<dbReference type="HOGENOM" id="CLU_2065846_0_0_1"/>
<dbReference type="EMBL" id="FR824333">
    <property type="protein sequence ID" value="CCA25294.1"/>
    <property type="molecule type" value="Genomic_DNA"/>
</dbReference>
<name>F0WV55_9STRA</name>
<evidence type="ECO:0000313" key="1">
    <source>
        <dbReference type="EMBL" id="CCA25294.1"/>
    </source>
</evidence>
<reference evidence="1" key="2">
    <citation type="submission" date="2011-02" db="EMBL/GenBank/DDBJ databases">
        <authorList>
            <person name="MacLean D."/>
        </authorList>
    </citation>
    <scope>NUCLEOTIDE SEQUENCE</scope>
</reference>
<proteinExistence type="predicted"/>
<dbReference type="AlphaFoldDB" id="F0WV55"/>
<sequence>MSCFSHSTRGGKFIASEKKKILRSALKPLRFTIHTFGHHCYCNASQHCDRIYWVGLLLRPSTRAGWCVVCLNAWNREKTMKKKKLAHEERPFYLIEPISNERESESKIVLNSVAAPSTS</sequence>
<protein>
    <submittedName>
        <fullName evidence="1">AlNc14C288G10200 protein</fullName>
    </submittedName>
</protein>
<organism evidence="1">
    <name type="scientific">Albugo laibachii Nc14</name>
    <dbReference type="NCBI Taxonomy" id="890382"/>
    <lineage>
        <taxon>Eukaryota</taxon>
        <taxon>Sar</taxon>
        <taxon>Stramenopiles</taxon>
        <taxon>Oomycota</taxon>
        <taxon>Peronosporomycetes</taxon>
        <taxon>Albuginales</taxon>
        <taxon>Albuginaceae</taxon>
        <taxon>Albugo</taxon>
    </lineage>
</organism>